<dbReference type="Gene3D" id="3.10.450.230">
    <property type="entry name" value="VirB8 protein"/>
    <property type="match status" value="1"/>
</dbReference>
<protein>
    <submittedName>
        <fullName evidence="7">Type IV secretion system protein</fullName>
    </submittedName>
</protein>
<dbReference type="EMBL" id="JACJLA010000001">
    <property type="protein sequence ID" value="MBM6911877.1"/>
    <property type="molecule type" value="Genomic_DNA"/>
</dbReference>
<dbReference type="RefSeq" id="WP_420895578.1">
    <property type="nucleotide sequence ID" value="NZ_JACJLA010000001.1"/>
</dbReference>
<feature type="transmembrane region" description="Helical" evidence="5">
    <location>
        <begin position="46"/>
        <end position="68"/>
    </location>
</feature>
<evidence type="ECO:0000256" key="1">
    <source>
        <dbReference type="ARBA" id="ARBA00004167"/>
    </source>
</evidence>
<evidence type="ECO:0000313" key="8">
    <source>
        <dbReference type="Proteomes" id="UP000707138"/>
    </source>
</evidence>
<dbReference type="InterPro" id="IPR007430">
    <property type="entry name" value="VirB8"/>
</dbReference>
<feature type="domain" description="Bacterial virulence protein VirB8" evidence="6">
    <location>
        <begin position="42"/>
        <end position="230"/>
    </location>
</feature>
<keyword evidence="2 5" id="KW-0812">Transmembrane</keyword>
<organism evidence="7 8">
    <name type="scientific">Veillonella magna</name>
    <dbReference type="NCBI Taxonomy" id="464322"/>
    <lineage>
        <taxon>Bacteria</taxon>
        <taxon>Bacillati</taxon>
        <taxon>Bacillota</taxon>
        <taxon>Negativicutes</taxon>
        <taxon>Veillonellales</taxon>
        <taxon>Veillonellaceae</taxon>
        <taxon>Veillonella</taxon>
    </lineage>
</organism>
<keyword evidence="8" id="KW-1185">Reference proteome</keyword>
<keyword evidence="4 5" id="KW-0472">Membrane</keyword>
<evidence type="ECO:0000256" key="2">
    <source>
        <dbReference type="ARBA" id="ARBA00022692"/>
    </source>
</evidence>
<dbReference type="SUPFAM" id="SSF54427">
    <property type="entry name" value="NTF2-like"/>
    <property type="match status" value="1"/>
</dbReference>
<proteinExistence type="predicted"/>
<name>A0ABS2GF18_9FIRM</name>
<dbReference type="InterPro" id="IPR032710">
    <property type="entry name" value="NTF2-like_dom_sf"/>
</dbReference>
<comment type="subcellular location">
    <subcellularLocation>
        <location evidence="1">Membrane</location>
        <topology evidence="1">Single-pass membrane protein</topology>
    </subcellularLocation>
</comment>
<sequence>MLLDPIHSNFPKGNPAEPFEKGAAGKFESALYNMAYIKDVANKRTLVMTILVVICVLACVLTVTTFSYKTYVVRVDNATGQVMAGGELKATNYTPQEAEIKHFFLQYIEDIRTVPLDPVQFKRNWTEAQAFMTPAAMQKLSALIEKNPPAAKLGKATIQPRIKSIQLQPDTRATYQIRWTDEEFSLGGGKVGKVDYVGLFTLDIVPPEKEEVLLVNPLGMYITDLNITRESNGGAN</sequence>
<evidence type="ECO:0000256" key="4">
    <source>
        <dbReference type="ARBA" id="ARBA00023136"/>
    </source>
</evidence>
<accession>A0ABS2GF18</accession>
<dbReference type="Proteomes" id="UP000707138">
    <property type="component" value="Unassembled WGS sequence"/>
</dbReference>
<reference evidence="7 8" key="1">
    <citation type="journal article" date="2021" name="Sci. Rep.">
        <title>The distribution of antibiotic resistance genes in chicken gut microbiota commensals.</title>
        <authorList>
            <person name="Juricova H."/>
            <person name="Matiasovicova J."/>
            <person name="Kubasova T."/>
            <person name="Cejkova D."/>
            <person name="Rychlik I."/>
        </authorList>
    </citation>
    <scope>NUCLEOTIDE SEQUENCE [LARGE SCALE GENOMIC DNA]</scope>
    <source>
        <strain evidence="7 8">An537</strain>
    </source>
</reference>
<dbReference type="CDD" id="cd16425">
    <property type="entry name" value="TrbF"/>
    <property type="match status" value="1"/>
</dbReference>
<dbReference type="InterPro" id="IPR035658">
    <property type="entry name" value="TrbF"/>
</dbReference>
<comment type="caution">
    <text evidence="7">The sequence shown here is derived from an EMBL/GenBank/DDBJ whole genome shotgun (WGS) entry which is preliminary data.</text>
</comment>
<evidence type="ECO:0000259" key="6">
    <source>
        <dbReference type="Pfam" id="PF04335"/>
    </source>
</evidence>
<evidence type="ECO:0000256" key="3">
    <source>
        <dbReference type="ARBA" id="ARBA00022989"/>
    </source>
</evidence>
<keyword evidence="3 5" id="KW-1133">Transmembrane helix</keyword>
<evidence type="ECO:0000313" key="7">
    <source>
        <dbReference type="EMBL" id="MBM6911877.1"/>
    </source>
</evidence>
<gene>
    <name evidence="7" type="ORF">H6A01_00865</name>
</gene>
<dbReference type="Pfam" id="PF04335">
    <property type="entry name" value="VirB8"/>
    <property type="match status" value="1"/>
</dbReference>
<evidence type="ECO:0000256" key="5">
    <source>
        <dbReference type="SAM" id="Phobius"/>
    </source>
</evidence>